<sequence length="59" mass="6710">MLRTVKVENGTIEGLPAADPRITSFKGIPFAAPPVGENRWRAPNVINLRMYIKIHYIYI</sequence>
<feature type="domain" description="Carboxylesterase type B" evidence="1">
    <location>
        <begin position="4"/>
        <end position="44"/>
    </location>
</feature>
<name>A0AAX0B6Y9_CLOBE</name>
<dbReference type="Gene3D" id="3.40.50.1820">
    <property type="entry name" value="alpha/beta hydrolase"/>
    <property type="match status" value="1"/>
</dbReference>
<protein>
    <submittedName>
        <fullName evidence="2">Carboxylesterase type B</fullName>
    </submittedName>
</protein>
<dbReference type="Proteomes" id="UP001193748">
    <property type="component" value="Unassembled WGS sequence"/>
</dbReference>
<evidence type="ECO:0000313" key="2">
    <source>
        <dbReference type="EMBL" id="NRT90862.1"/>
    </source>
</evidence>
<evidence type="ECO:0000259" key="1">
    <source>
        <dbReference type="Pfam" id="PF00135"/>
    </source>
</evidence>
<reference evidence="2" key="2">
    <citation type="journal article" date="2022" name="Nat. Biotechnol.">
        <title>Carbon-negative production of acetone and isopropanol by gas fermentation at industrial pilot scale.</title>
        <authorList>
            <person name="Liew F.E."/>
            <person name="Nogle R."/>
            <person name="Abdalla T."/>
            <person name="Rasor B.J."/>
            <person name="Canter C."/>
            <person name="Jensen R.O."/>
            <person name="Wang L."/>
            <person name="Strutz J."/>
            <person name="Chirania P."/>
            <person name="De Tissera S."/>
            <person name="Mueller A.P."/>
            <person name="Ruan Z."/>
            <person name="Gao A."/>
            <person name="Tran L."/>
            <person name="Engle N.L."/>
            <person name="Bromley J.C."/>
            <person name="Daniell J."/>
            <person name="Conrado R."/>
            <person name="Tschaplinski T.J."/>
            <person name="Giannone R.J."/>
            <person name="Hettich R.L."/>
            <person name="Karim A.S."/>
            <person name="Simpson S.D."/>
            <person name="Brown S.D."/>
            <person name="Leang C."/>
            <person name="Jewett M.C."/>
            <person name="Kopke M."/>
        </authorList>
    </citation>
    <scope>NUCLEOTIDE SEQUENCE</scope>
    <source>
        <strain evidence="2">DJ080</strain>
    </source>
</reference>
<dbReference type="EMBL" id="JABSWW010000001">
    <property type="protein sequence ID" value="NRT90862.1"/>
    <property type="molecule type" value="Genomic_DNA"/>
</dbReference>
<dbReference type="InterPro" id="IPR002018">
    <property type="entry name" value="CarbesteraseB"/>
</dbReference>
<dbReference type="AlphaFoldDB" id="A0AAX0B6Y9"/>
<dbReference type="InterPro" id="IPR029058">
    <property type="entry name" value="AB_hydrolase_fold"/>
</dbReference>
<accession>A0AAX0B6Y9</accession>
<reference evidence="2" key="1">
    <citation type="submission" date="2020-05" db="EMBL/GenBank/DDBJ databases">
        <authorList>
            <person name="Brown S."/>
            <person name="Huntemann M."/>
            <person name="Clum A."/>
            <person name="Spunde A."/>
            <person name="Palaniappan K."/>
            <person name="Ritter S."/>
            <person name="Mikhailova N."/>
            <person name="Chen I.-M."/>
            <person name="Stamatis D."/>
            <person name="Reddy T."/>
            <person name="O'Malley R."/>
            <person name="Daum C."/>
            <person name="Shapiro N."/>
            <person name="Ivanova N."/>
            <person name="Kyrpides N."/>
            <person name="Woyke T."/>
        </authorList>
    </citation>
    <scope>NUCLEOTIDE SEQUENCE</scope>
    <source>
        <strain evidence="2">DJ080</strain>
    </source>
</reference>
<dbReference type="SUPFAM" id="SSF53474">
    <property type="entry name" value="alpha/beta-Hydrolases"/>
    <property type="match status" value="1"/>
</dbReference>
<dbReference type="Pfam" id="PF00135">
    <property type="entry name" value="COesterase"/>
    <property type="match status" value="1"/>
</dbReference>
<organism evidence="2 3">
    <name type="scientific">Clostridium beijerinckii</name>
    <name type="common">Clostridium MP</name>
    <dbReference type="NCBI Taxonomy" id="1520"/>
    <lineage>
        <taxon>Bacteria</taxon>
        <taxon>Bacillati</taxon>
        <taxon>Bacillota</taxon>
        <taxon>Clostridia</taxon>
        <taxon>Eubacteriales</taxon>
        <taxon>Clostridiaceae</taxon>
        <taxon>Clostridium</taxon>
    </lineage>
</organism>
<evidence type="ECO:0000313" key="3">
    <source>
        <dbReference type="Proteomes" id="UP001193748"/>
    </source>
</evidence>
<proteinExistence type="predicted"/>
<dbReference type="RefSeq" id="WP_207716813.1">
    <property type="nucleotide sequence ID" value="NZ_JABSWW010000001.1"/>
</dbReference>
<comment type="caution">
    <text evidence="2">The sequence shown here is derived from an EMBL/GenBank/DDBJ whole genome shotgun (WGS) entry which is preliminary data.</text>
</comment>
<gene>
    <name evidence="2" type="ORF">B0H41_004541</name>
</gene>